<accession>A0A1F5VGP9</accession>
<dbReference type="PANTHER" id="PTHR11741:SF0">
    <property type="entry name" value="ELONGATION FACTOR TS, MITOCHONDRIAL"/>
    <property type="match status" value="1"/>
</dbReference>
<comment type="subcellular location">
    <subcellularLocation>
        <location evidence="5">Cytoplasm</location>
    </subcellularLocation>
</comment>
<evidence type="ECO:0000313" key="8">
    <source>
        <dbReference type="Proteomes" id="UP000179251"/>
    </source>
</evidence>
<dbReference type="Pfam" id="PF00889">
    <property type="entry name" value="EF_TS"/>
    <property type="match status" value="1"/>
</dbReference>
<dbReference type="SUPFAM" id="SSF54713">
    <property type="entry name" value="Elongation factor Ts (EF-Ts), dimerisation domain"/>
    <property type="match status" value="1"/>
</dbReference>
<evidence type="ECO:0000256" key="2">
    <source>
        <dbReference type="ARBA" id="ARBA00016956"/>
    </source>
</evidence>
<protein>
    <recommendedName>
        <fullName evidence="2 5">Elongation factor Ts</fullName>
        <shortName evidence="5">EF-Ts</shortName>
    </recommendedName>
</protein>
<dbReference type="Gene3D" id="3.30.479.20">
    <property type="entry name" value="Elongation factor Ts, dimerisation domain"/>
    <property type="match status" value="1"/>
</dbReference>
<organism evidence="7 8">
    <name type="scientific">Candidatus Giovannonibacteria bacterium RIFCSPHIGHO2_01_FULL_45_23</name>
    <dbReference type="NCBI Taxonomy" id="1798325"/>
    <lineage>
        <taxon>Bacteria</taxon>
        <taxon>Candidatus Giovannoniibacteriota</taxon>
    </lineage>
</organism>
<dbReference type="InterPro" id="IPR036402">
    <property type="entry name" value="EF-Ts_dimer_sf"/>
</dbReference>
<feature type="region of interest" description="Involved in Mg(2+) ion dislocation from EF-Tu" evidence="5">
    <location>
        <begin position="81"/>
        <end position="84"/>
    </location>
</feature>
<dbReference type="GO" id="GO:0003746">
    <property type="term" value="F:translation elongation factor activity"/>
    <property type="evidence" value="ECO:0007669"/>
    <property type="project" value="UniProtKB-UniRule"/>
</dbReference>
<evidence type="ECO:0000313" key="7">
    <source>
        <dbReference type="EMBL" id="OGF62101.1"/>
    </source>
</evidence>
<dbReference type="InterPro" id="IPR014039">
    <property type="entry name" value="Transl_elong_EFTs/EF1B_dimer"/>
</dbReference>
<evidence type="ECO:0000256" key="1">
    <source>
        <dbReference type="ARBA" id="ARBA00005532"/>
    </source>
</evidence>
<feature type="domain" description="Translation elongation factor EFTs/EF1B dimerisation" evidence="6">
    <location>
        <begin position="40"/>
        <end position="195"/>
    </location>
</feature>
<dbReference type="SUPFAM" id="SSF46934">
    <property type="entry name" value="UBA-like"/>
    <property type="match status" value="1"/>
</dbReference>
<dbReference type="STRING" id="1798325.A2834_02115"/>
<dbReference type="EMBL" id="MFHD01000023">
    <property type="protein sequence ID" value="OGF62101.1"/>
    <property type="molecule type" value="Genomic_DNA"/>
</dbReference>
<dbReference type="InterPro" id="IPR001816">
    <property type="entry name" value="Transl_elong_EFTs/EF1B"/>
</dbReference>
<dbReference type="CDD" id="cd14275">
    <property type="entry name" value="UBA_EF-Ts"/>
    <property type="match status" value="1"/>
</dbReference>
<dbReference type="PANTHER" id="PTHR11741">
    <property type="entry name" value="ELONGATION FACTOR TS"/>
    <property type="match status" value="1"/>
</dbReference>
<reference evidence="7 8" key="1">
    <citation type="journal article" date="2016" name="Nat. Commun.">
        <title>Thousands of microbial genomes shed light on interconnected biogeochemical processes in an aquifer system.</title>
        <authorList>
            <person name="Anantharaman K."/>
            <person name="Brown C.T."/>
            <person name="Hug L.A."/>
            <person name="Sharon I."/>
            <person name="Castelle C.J."/>
            <person name="Probst A.J."/>
            <person name="Thomas B.C."/>
            <person name="Singh A."/>
            <person name="Wilkins M.J."/>
            <person name="Karaoz U."/>
            <person name="Brodie E.L."/>
            <person name="Williams K.H."/>
            <person name="Hubbard S.S."/>
            <person name="Banfield J.F."/>
        </authorList>
    </citation>
    <scope>NUCLEOTIDE SEQUENCE [LARGE SCALE GENOMIC DNA]</scope>
</reference>
<dbReference type="GO" id="GO:0005737">
    <property type="term" value="C:cytoplasm"/>
    <property type="evidence" value="ECO:0007669"/>
    <property type="project" value="UniProtKB-SubCell"/>
</dbReference>
<dbReference type="AlphaFoldDB" id="A0A1F5VGP9"/>
<comment type="similarity">
    <text evidence="1 5">Belongs to the EF-Ts family.</text>
</comment>
<gene>
    <name evidence="5 7" type="primary">tsf</name>
    <name evidence="7" type="ORF">A2834_02115</name>
</gene>
<sequence>MAVSNDLVKHLRQLTGSSVMHCKKALEEVGGNVEMALAFLKKSSEALASKKKGRSTGSGLIESYIHGGGKVGVLLELRCETDFVARNAEFKALAHDLALHIVGMNPAYVNRDAVPEEAKEEAKRLFMAEAENLGKTREMTERIVQGKLEAHFKDVSLISQPYVKDQTITVEELLKRSIAHFGERIEVTRFVRYEI</sequence>
<keyword evidence="4 5" id="KW-0648">Protein biosynthesis</keyword>
<name>A0A1F5VGP9_9BACT</name>
<dbReference type="FunFam" id="1.10.8.10:FF:000001">
    <property type="entry name" value="Elongation factor Ts"/>
    <property type="match status" value="1"/>
</dbReference>
<evidence type="ECO:0000256" key="4">
    <source>
        <dbReference type="ARBA" id="ARBA00022917"/>
    </source>
</evidence>
<dbReference type="Gene3D" id="1.10.8.10">
    <property type="entry name" value="DNA helicase RuvA subunit, C-terminal domain"/>
    <property type="match status" value="1"/>
</dbReference>
<dbReference type="Proteomes" id="UP000179251">
    <property type="component" value="Unassembled WGS sequence"/>
</dbReference>
<proteinExistence type="inferred from homology"/>
<keyword evidence="3 5" id="KW-0251">Elongation factor</keyword>
<dbReference type="HAMAP" id="MF_00050">
    <property type="entry name" value="EF_Ts"/>
    <property type="match status" value="1"/>
</dbReference>
<evidence type="ECO:0000256" key="3">
    <source>
        <dbReference type="ARBA" id="ARBA00022768"/>
    </source>
</evidence>
<dbReference type="InterPro" id="IPR009060">
    <property type="entry name" value="UBA-like_sf"/>
</dbReference>
<evidence type="ECO:0000259" key="6">
    <source>
        <dbReference type="Pfam" id="PF00889"/>
    </source>
</evidence>
<dbReference type="Gene3D" id="1.10.286.20">
    <property type="match status" value="1"/>
</dbReference>
<evidence type="ECO:0000256" key="5">
    <source>
        <dbReference type="HAMAP-Rule" id="MF_00050"/>
    </source>
</evidence>
<keyword evidence="5" id="KW-0963">Cytoplasm</keyword>
<comment type="function">
    <text evidence="5">Associates with the EF-Tu.GDP complex and induces the exchange of GDP to GTP. It remains bound to the aminoacyl-tRNA.EF-Tu.GTP complex up to the GTP hydrolysis stage on the ribosome.</text>
</comment>
<comment type="caution">
    <text evidence="7">The sequence shown here is derived from an EMBL/GenBank/DDBJ whole genome shotgun (WGS) entry which is preliminary data.</text>
</comment>